<evidence type="ECO:0000259" key="4">
    <source>
        <dbReference type="PROSITE" id="PS51795"/>
    </source>
</evidence>
<keyword evidence="2" id="KW-0479">Metal-binding</keyword>
<dbReference type="PANTHER" id="PTHR46057">
    <property type="entry name" value="FCS-LIKE ZINC FINGER 1-RELATED"/>
    <property type="match status" value="1"/>
</dbReference>
<dbReference type="Proteomes" id="UP000317650">
    <property type="component" value="Chromosome 7"/>
</dbReference>
<dbReference type="InterPro" id="IPR044533">
    <property type="entry name" value="FLZ1/2/3"/>
</dbReference>
<accession>A0A4S8JHK0</accession>
<name>A0A4S8JHK0_MUSBA</name>
<feature type="zinc finger region" description="FLZ-type" evidence="3">
    <location>
        <begin position="16"/>
        <end position="60"/>
    </location>
</feature>
<evidence type="ECO:0000313" key="5">
    <source>
        <dbReference type="EMBL" id="THU61400.1"/>
    </source>
</evidence>
<dbReference type="AlphaFoldDB" id="A0A4S8JHK0"/>
<evidence type="ECO:0000256" key="1">
    <source>
        <dbReference type="ARBA" id="ARBA00009374"/>
    </source>
</evidence>
<dbReference type="Pfam" id="PF04570">
    <property type="entry name" value="zf-FLZ"/>
    <property type="match status" value="1"/>
</dbReference>
<organism evidence="5 6">
    <name type="scientific">Musa balbisiana</name>
    <name type="common">Banana</name>
    <dbReference type="NCBI Taxonomy" id="52838"/>
    <lineage>
        <taxon>Eukaryota</taxon>
        <taxon>Viridiplantae</taxon>
        <taxon>Streptophyta</taxon>
        <taxon>Embryophyta</taxon>
        <taxon>Tracheophyta</taxon>
        <taxon>Spermatophyta</taxon>
        <taxon>Magnoliopsida</taxon>
        <taxon>Liliopsida</taxon>
        <taxon>Zingiberales</taxon>
        <taxon>Musaceae</taxon>
        <taxon>Musa</taxon>
    </lineage>
</organism>
<evidence type="ECO:0000256" key="3">
    <source>
        <dbReference type="PROSITE-ProRule" id="PRU01131"/>
    </source>
</evidence>
<sequence>MPSPRFFSVHEARRHHFLGACYLCKKPIAENKDVFMYRGDTPFCSKECRWEQMDMDEALENESKKQSFAMKGKPSLTIPSNCDKKSFKADAAAVVAG</sequence>
<comment type="similarity">
    <text evidence="1">Belongs to the FLZ family.</text>
</comment>
<evidence type="ECO:0000256" key="2">
    <source>
        <dbReference type="ARBA" id="ARBA00022723"/>
    </source>
</evidence>
<evidence type="ECO:0000313" key="6">
    <source>
        <dbReference type="Proteomes" id="UP000317650"/>
    </source>
</evidence>
<dbReference type="InterPro" id="IPR007650">
    <property type="entry name" value="Zf-FLZ_dom"/>
</dbReference>
<dbReference type="PANTHER" id="PTHR46057:SF9">
    <property type="entry name" value="FCS-LIKE ZINC FINGER 1"/>
    <property type="match status" value="1"/>
</dbReference>
<dbReference type="GO" id="GO:0046872">
    <property type="term" value="F:metal ion binding"/>
    <property type="evidence" value="ECO:0007669"/>
    <property type="project" value="UniProtKB-KW"/>
</dbReference>
<protein>
    <recommendedName>
        <fullName evidence="4">FLZ-type domain-containing protein</fullName>
    </recommendedName>
</protein>
<comment type="caution">
    <text evidence="5">The sequence shown here is derived from an EMBL/GenBank/DDBJ whole genome shotgun (WGS) entry which is preliminary data.</text>
</comment>
<gene>
    <name evidence="5" type="ORF">C4D60_Mb07t22890</name>
</gene>
<dbReference type="EMBL" id="PYDT01000005">
    <property type="protein sequence ID" value="THU61400.1"/>
    <property type="molecule type" value="Genomic_DNA"/>
</dbReference>
<dbReference type="PROSITE" id="PS51795">
    <property type="entry name" value="ZF_FLZ"/>
    <property type="match status" value="1"/>
</dbReference>
<feature type="domain" description="FLZ-type" evidence="4">
    <location>
        <begin position="16"/>
        <end position="60"/>
    </location>
</feature>
<proteinExistence type="inferred from homology"/>
<reference evidence="5 6" key="1">
    <citation type="journal article" date="2019" name="Nat. Plants">
        <title>Genome sequencing of Musa balbisiana reveals subgenome evolution and function divergence in polyploid bananas.</title>
        <authorList>
            <person name="Yao X."/>
        </authorList>
    </citation>
    <scope>NUCLEOTIDE SEQUENCE [LARGE SCALE GENOMIC DNA]</scope>
    <source>
        <strain evidence="6">cv. DH-PKW</strain>
        <tissue evidence="5">Leaves</tissue>
    </source>
</reference>
<keyword evidence="6" id="KW-1185">Reference proteome</keyword>